<protein>
    <recommendedName>
        <fullName evidence="3">cellulase</fullName>
        <ecNumber evidence="3">3.2.1.4</ecNumber>
    </recommendedName>
</protein>
<evidence type="ECO:0000256" key="1">
    <source>
        <dbReference type="ARBA" id="ARBA00000966"/>
    </source>
</evidence>
<evidence type="ECO:0000256" key="7">
    <source>
        <dbReference type="ARBA" id="ARBA00023326"/>
    </source>
</evidence>
<dbReference type="GO" id="GO:0008810">
    <property type="term" value="F:cellulase activity"/>
    <property type="evidence" value="ECO:0007669"/>
    <property type="project" value="UniProtKB-EC"/>
</dbReference>
<keyword evidence="9" id="KW-0472">Membrane</keyword>
<dbReference type="Gene3D" id="3.20.20.80">
    <property type="entry name" value="Glycosidases"/>
    <property type="match status" value="1"/>
</dbReference>
<dbReference type="EC" id="3.2.1.4" evidence="3"/>
<dbReference type="RefSeq" id="WP_163181063.1">
    <property type="nucleotide sequence ID" value="NZ_JAAIWM010000007.1"/>
</dbReference>
<accession>A0A6M0QD49</accession>
<organism evidence="11 12">
    <name type="scientific">Bacillus mesophilus</name>
    <dbReference type="NCBI Taxonomy" id="1808955"/>
    <lineage>
        <taxon>Bacteria</taxon>
        <taxon>Bacillati</taxon>
        <taxon>Bacillota</taxon>
        <taxon>Bacilli</taxon>
        <taxon>Bacillales</taxon>
        <taxon>Bacillaceae</taxon>
        <taxon>Bacillus</taxon>
    </lineage>
</organism>
<keyword evidence="12" id="KW-1185">Reference proteome</keyword>
<evidence type="ECO:0000256" key="3">
    <source>
        <dbReference type="ARBA" id="ARBA00012601"/>
    </source>
</evidence>
<evidence type="ECO:0000313" key="12">
    <source>
        <dbReference type="Proteomes" id="UP000481043"/>
    </source>
</evidence>
<evidence type="ECO:0000256" key="9">
    <source>
        <dbReference type="SAM" id="Phobius"/>
    </source>
</evidence>
<reference evidence="11 12" key="1">
    <citation type="submission" date="2020-02" db="EMBL/GenBank/DDBJ databases">
        <title>Bacillus aquiflavi sp. nov., isolated from yellow water of strong flavor Chinese baijiu in Yibin region of China.</title>
        <authorList>
            <person name="Xie J."/>
        </authorList>
    </citation>
    <scope>NUCLEOTIDE SEQUENCE [LARGE SCALE GENOMIC DNA]</scope>
    <source>
        <strain evidence="11 12">SA4</strain>
    </source>
</reference>
<dbReference type="PANTHER" id="PTHR34142:SF1">
    <property type="entry name" value="GLYCOSIDE HYDROLASE FAMILY 5 DOMAIN-CONTAINING PROTEIN"/>
    <property type="match status" value="1"/>
</dbReference>
<keyword evidence="9" id="KW-1133">Transmembrane helix</keyword>
<proteinExistence type="inferred from homology"/>
<keyword evidence="4 8" id="KW-0378">Hydrolase</keyword>
<dbReference type="PROSITE" id="PS00659">
    <property type="entry name" value="GLYCOSYL_HYDROL_F5"/>
    <property type="match status" value="1"/>
</dbReference>
<dbReference type="InterPro" id="IPR017853">
    <property type="entry name" value="GH"/>
</dbReference>
<sequence length="341" mass="38149">MKKVLGLGIIGIVLVSIIVMVFTFMNSSSVSKLSIAEVEGQKVLVDEKGEVVQLRGMSAHGLQWYSSILNENAFAAFKNDWNANVVRLPLYIGENGYAKNPEAMMEKMIKGIDLAIANDLYVIVDWHVHYPGDPNHEDYAGAMDFFKEISSLYPNHPNIIYEVANEPSERGDGVTNDREGWLKVKTYAEPIIKMLRDHGNENLVLVGSPSWSQRPDLAADDPIDDSNTAYTLHFYSGSHSDGHVMNNAKYALENGVAVFVSEFGTSESNGHNGPYIEESDEWLDFLDEHHVSWVNWSASNKYESSAVLMPDTNMDPGEDQVWSDEEITEAGHYIRDRLLGK</sequence>
<dbReference type="InterPro" id="IPR001547">
    <property type="entry name" value="Glyco_hydro_5"/>
</dbReference>
<comment type="similarity">
    <text evidence="2 8">Belongs to the glycosyl hydrolase 5 (cellulase A) family.</text>
</comment>
<dbReference type="PANTHER" id="PTHR34142">
    <property type="entry name" value="ENDO-BETA-1,4-GLUCANASE A"/>
    <property type="match status" value="1"/>
</dbReference>
<evidence type="ECO:0000256" key="2">
    <source>
        <dbReference type="ARBA" id="ARBA00005641"/>
    </source>
</evidence>
<keyword evidence="7" id="KW-0119">Carbohydrate metabolism</keyword>
<feature type="transmembrane region" description="Helical" evidence="9">
    <location>
        <begin position="7"/>
        <end position="25"/>
    </location>
</feature>
<keyword evidence="5" id="KW-0136">Cellulose degradation</keyword>
<dbReference type="EMBL" id="JAAIWM010000007">
    <property type="protein sequence ID" value="NEY73480.1"/>
    <property type="molecule type" value="Genomic_DNA"/>
</dbReference>
<gene>
    <name evidence="11" type="ORF">G4D63_17230</name>
</gene>
<keyword evidence="9" id="KW-0812">Transmembrane</keyword>
<dbReference type="GO" id="GO:0030245">
    <property type="term" value="P:cellulose catabolic process"/>
    <property type="evidence" value="ECO:0007669"/>
    <property type="project" value="UniProtKB-KW"/>
</dbReference>
<keyword evidence="6 8" id="KW-0326">Glycosidase</keyword>
<dbReference type="SUPFAM" id="SSF51445">
    <property type="entry name" value="(Trans)glycosidases"/>
    <property type="match status" value="1"/>
</dbReference>
<evidence type="ECO:0000256" key="6">
    <source>
        <dbReference type="ARBA" id="ARBA00023295"/>
    </source>
</evidence>
<dbReference type="Proteomes" id="UP000481043">
    <property type="component" value="Unassembled WGS sequence"/>
</dbReference>
<dbReference type="InterPro" id="IPR018087">
    <property type="entry name" value="Glyco_hydro_5_CS"/>
</dbReference>
<keyword evidence="7" id="KW-0624">Polysaccharide degradation</keyword>
<evidence type="ECO:0000259" key="10">
    <source>
        <dbReference type="Pfam" id="PF00150"/>
    </source>
</evidence>
<dbReference type="AlphaFoldDB" id="A0A6M0QD49"/>
<comment type="caution">
    <text evidence="11">The sequence shown here is derived from an EMBL/GenBank/DDBJ whole genome shotgun (WGS) entry which is preliminary data.</text>
</comment>
<evidence type="ECO:0000256" key="8">
    <source>
        <dbReference type="RuleBase" id="RU361153"/>
    </source>
</evidence>
<evidence type="ECO:0000313" key="11">
    <source>
        <dbReference type="EMBL" id="NEY73480.1"/>
    </source>
</evidence>
<feature type="domain" description="Glycoside hydrolase family 5" evidence="10">
    <location>
        <begin position="45"/>
        <end position="301"/>
    </location>
</feature>
<comment type="catalytic activity">
    <reaction evidence="1">
        <text>Endohydrolysis of (1-&gt;4)-beta-D-glucosidic linkages in cellulose, lichenin and cereal beta-D-glucans.</text>
        <dbReference type="EC" id="3.2.1.4"/>
    </reaction>
</comment>
<name>A0A6M0QD49_9BACI</name>
<dbReference type="Pfam" id="PF00150">
    <property type="entry name" value="Cellulase"/>
    <property type="match status" value="1"/>
</dbReference>
<evidence type="ECO:0000256" key="4">
    <source>
        <dbReference type="ARBA" id="ARBA00022801"/>
    </source>
</evidence>
<evidence type="ECO:0000256" key="5">
    <source>
        <dbReference type="ARBA" id="ARBA00023001"/>
    </source>
</evidence>